<evidence type="ECO:0000256" key="1">
    <source>
        <dbReference type="ARBA" id="ARBA00004613"/>
    </source>
</evidence>
<dbReference type="AlphaFoldDB" id="A0A5A9N071"/>
<sequence length="610" mass="70891">MLSISPVKGMSILPCLHLLPLFLTLVYGIQGATLREHRLREPGSYEPGFQLRPPPSAEMLRALRYIQSLSEGTPSETPADDQQPLDTDIKPDDMESVRSMLRLAAPARGSTATERDLEEREDDNDKAQQWLQAVLTTLQETEEQMVPQKMSWKVTGHTSSPPRPRYPIQQRPKQQLEVETSSDENYERSSWGNRSNQRRHRQYPLIFEEDQEQPMKRTNENAEEQYTPQKLATLQSVFEELSGISTEKTKSKRESVVASREDDDDDDDLYRQRKVALEDILGTDEWEPSEEQKEMEVEQRERHKFDDDQVKRSNQPDFFTTEKEESEDVAKLVNLLKLLESKEQKREDVNDVEQEEQETYREVEKKDANQEDEEEQEEERNEEEREIKSVRKTFPQTISQLITISQKLQIPPADVLDLLLNNPRNFRIPAQLQTPPRTYTPHKTYASAPHQRPLQTLQRNRVAQDILSILEMVSAAQQNNKPPQRPTQTKPLRYYEKERDLPNYGSPETSRDDYDDTAGEEDELASFLASEMLMPRRAHLMPSLEQRSVYGTLEHAVQDYLDKNAAEKRPAERKSTATSLDDETMMRILRYLEPESDDETDSESKTVPEM</sequence>
<feature type="region of interest" description="Disordered" evidence="6">
    <location>
        <begin position="344"/>
        <end position="388"/>
    </location>
</feature>
<dbReference type="Proteomes" id="UP000324632">
    <property type="component" value="Chromosome 25"/>
</dbReference>
<evidence type="ECO:0000256" key="2">
    <source>
        <dbReference type="ARBA" id="ARBA00005723"/>
    </source>
</evidence>
<feature type="compositionally biased region" description="Basic and acidic residues" evidence="6">
    <location>
        <begin position="290"/>
        <end position="311"/>
    </location>
</feature>
<name>A0A5A9N071_9TELE</name>
<feature type="compositionally biased region" description="Basic and acidic residues" evidence="6">
    <location>
        <begin position="113"/>
        <end position="126"/>
    </location>
</feature>
<dbReference type="PANTHER" id="PTHR15119:SF1">
    <property type="entry name" value="SECRETOGRANIN-2-RELATED"/>
    <property type="match status" value="1"/>
</dbReference>
<keyword evidence="8" id="KW-1185">Reference proteome</keyword>
<comment type="similarity">
    <text evidence="2">Belongs to the chromogranin/secretogranin protein family.</text>
</comment>
<evidence type="ECO:0000256" key="6">
    <source>
        <dbReference type="SAM" id="MobiDB-lite"/>
    </source>
</evidence>
<keyword evidence="3" id="KW-0964">Secreted</keyword>
<dbReference type="PANTHER" id="PTHR15119">
    <property type="entry name" value="SECRETOGRANIN II"/>
    <property type="match status" value="1"/>
</dbReference>
<evidence type="ECO:0000256" key="3">
    <source>
        <dbReference type="ARBA" id="ARBA00022525"/>
    </source>
</evidence>
<evidence type="ECO:0000256" key="4">
    <source>
        <dbReference type="ARBA" id="ARBA00022685"/>
    </source>
</evidence>
<feature type="compositionally biased region" description="Basic and acidic residues" evidence="6">
    <location>
        <begin position="358"/>
        <end position="369"/>
    </location>
</feature>
<gene>
    <name evidence="7" type="ORF">E1301_Tti017049</name>
</gene>
<feature type="compositionally biased region" description="Polar residues" evidence="6">
    <location>
        <begin position="475"/>
        <end position="490"/>
    </location>
</feature>
<dbReference type="EMBL" id="SOYY01000025">
    <property type="protein sequence ID" value="KAA0702431.1"/>
    <property type="molecule type" value="Genomic_DNA"/>
</dbReference>
<comment type="subcellular location">
    <subcellularLocation>
        <location evidence="1">Secreted</location>
    </subcellularLocation>
</comment>
<feature type="region of interest" description="Disordered" evidence="6">
    <location>
        <begin position="69"/>
        <end position="126"/>
    </location>
</feature>
<dbReference type="InterPro" id="IPR001990">
    <property type="entry name" value="Granin"/>
</dbReference>
<reference evidence="7 8" key="1">
    <citation type="journal article" date="2019" name="Mol. Ecol. Resour.">
        <title>Chromosome-level genome assembly of Triplophysa tibetana, a fish adapted to the harsh high-altitude environment of the Tibetan Plateau.</title>
        <authorList>
            <person name="Yang X."/>
            <person name="Liu H."/>
            <person name="Ma Z."/>
            <person name="Zou Y."/>
            <person name="Zou M."/>
            <person name="Mao Y."/>
            <person name="Li X."/>
            <person name="Wang H."/>
            <person name="Chen T."/>
            <person name="Wang W."/>
            <person name="Yang R."/>
        </authorList>
    </citation>
    <scope>NUCLEOTIDE SEQUENCE [LARGE SCALE GENOMIC DNA]</scope>
    <source>
        <strain evidence="7">TTIB1903HZAU</strain>
        <tissue evidence="7">Muscle</tissue>
    </source>
</reference>
<dbReference type="Pfam" id="PF01271">
    <property type="entry name" value="Granin"/>
    <property type="match status" value="1"/>
</dbReference>
<protein>
    <submittedName>
        <fullName evidence="7">Secretogranin-2 Chromogranin-C</fullName>
    </submittedName>
</protein>
<accession>A0A5A9N071</accession>
<comment type="caution">
    <text evidence="7">The sequence shown here is derived from an EMBL/GenBank/DDBJ whole genome shotgun (WGS) entry which is preliminary data.</text>
</comment>
<feature type="compositionally biased region" description="Basic and acidic residues" evidence="6">
    <location>
        <begin position="87"/>
        <end position="96"/>
    </location>
</feature>
<evidence type="ECO:0000313" key="7">
    <source>
        <dbReference type="EMBL" id="KAA0702431.1"/>
    </source>
</evidence>
<feature type="region of interest" description="Disordered" evidence="6">
    <location>
        <begin position="475"/>
        <end position="520"/>
    </location>
</feature>
<dbReference type="InterPro" id="IPR038858">
    <property type="entry name" value="ScgII"/>
</dbReference>
<organism evidence="7 8">
    <name type="scientific">Triplophysa tibetana</name>
    <dbReference type="NCBI Taxonomy" id="1572043"/>
    <lineage>
        <taxon>Eukaryota</taxon>
        <taxon>Metazoa</taxon>
        <taxon>Chordata</taxon>
        <taxon>Craniata</taxon>
        <taxon>Vertebrata</taxon>
        <taxon>Euteleostomi</taxon>
        <taxon>Actinopterygii</taxon>
        <taxon>Neopterygii</taxon>
        <taxon>Teleostei</taxon>
        <taxon>Ostariophysi</taxon>
        <taxon>Cypriniformes</taxon>
        <taxon>Nemacheilidae</taxon>
        <taxon>Triplophysa</taxon>
    </lineage>
</organism>
<dbReference type="OrthoDB" id="8894600at2759"/>
<dbReference type="GO" id="GO:0005576">
    <property type="term" value="C:extracellular region"/>
    <property type="evidence" value="ECO:0007669"/>
    <property type="project" value="UniProtKB-SubCell"/>
</dbReference>
<dbReference type="GO" id="GO:0030141">
    <property type="term" value="C:secretory granule"/>
    <property type="evidence" value="ECO:0007669"/>
    <property type="project" value="InterPro"/>
</dbReference>
<proteinExistence type="inferred from homology"/>
<feature type="compositionally biased region" description="Low complexity" evidence="6">
    <location>
        <begin position="166"/>
        <end position="175"/>
    </location>
</feature>
<feature type="region of interest" description="Disordered" evidence="6">
    <location>
        <begin position="591"/>
        <end position="610"/>
    </location>
</feature>
<feature type="compositionally biased region" description="Acidic residues" evidence="6">
    <location>
        <begin position="370"/>
        <end position="381"/>
    </location>
</feature>
<evidence type="ECO:0000313" key="8">
    <source>
        <dbReference type="Proteomes" id="UP000324632"/>
    </source>
</evidence>
<feature type="region of interest" description="Disordered" evidence="6">
    <location>
        <begin position="242"/>
        <end position="325"/>
    </location>
</feature>
<feature type="region of interest" description="Disordered" evidence="6">
    <location>
        <begin position="142"/>
        <end position="228"/>
    </location>
</feature>
<keyword evidence="4" id="KW-0165">Cleavage on pair of basic residues</keyword>
<evidence type="ECO:0000256" key="5">
    <source>
        <dbReference type="ARBA" id="ARBA00022729"/>
    </source>
</evidence>
<keyword evidence="5" id="KW-0732">Signal</keyword>